<keyword evidence="10" id="KW-1015">Disulfide bond</keyword>
<protein>
    <recommendedName>
        <fullName evidence="20">Interleukin-1 receptor-like 2</fullName>
    </recommendedName>
</protein>
<evidence type="ECO:0000256" key="11">
    <source>
        <dbReference type="ARBA" id="ARBA00023170"/>
    </source>
</evidence>
<evidence type="ECO:0000313" key="18">
    <source>
        <dbReference type="Ensembl" id="ENSPCEP00000019572.1"/>
    </source>
</evidence>
<evidence type="ECO:0000259" key="17">
    <source>
        <dbReference type="PROSITE" id="PS50835"/>
    </source>
</evidence>
<dbReference type="PROSITE" id="PS50835">
    <property type="entry name" value="IG_LIKE"/>
    <property type="match status" value="3"/>
</dbReference>
<dbReference type="SMART" id="SM00255">
    <property type="entry name" value="TIR"/>
    <property type="match status" value="1"/>
</dbReference>
<feature type="domain" description="Ig-like" evidence="17">
    <location>
        <begin position="17"/>
        <end position="92"/>
    </location>
</feature>
<dbReference type="InterPro" id="IPR007110">
    <property type="entry name" value="Ig-like_dom"/>
</dbReference>
<dbReference type="Gene3D" id="2.60.40.10">
    <property type="entry name" value="Immunoglobulins"/>
    <property type="match status" value="3"/>
</dbReference>
<dbReference type="InterPro" id="IPR000157">
    <property type="entry name" value="TIR_dom"/>
</dbReference>
<comment type="similarity">
    <text evidence="2">Belongs to the interleukin-1 receptor family.</text>
</comment>
<evidence type="ECO:0000256" key="7">
    <source>
        <dbReference type="ARBA" id="ARBA00022989"/>
    </source>
</evidence>
<evidence type="ECO:0000256" key="6">
    <source>
        <dbReference type="ARBA" id="ARBA00022801"/>
    </source>
</evidence>
<feature type="domain" description="TIR" evidence="16">
    <location>
        <begin position="355"/>
        <end position="510"/>
    </location>
</feature>
<dbReference type="Ensembl" id="ENSPCET00000020234.1">
    <property type="protein sequence ID" value="ENSPCEP00000019572.1"/>
    <property type="gene ID" value="ENSPCEG00000015194.1"/>
</dbReference>
<evidence type="ECO:0000256" key="2">
    <source>
        <dbReference type="ARBA" id="ARBA00009752"/>
    </source>
</evidence>
<feature type="domain" description="Ig-like" evidence="17">
    <location>
        <begin position="124"/>
        <end position="191"/>
    </location>
</feature>
<reference evidence="18" key="2">
    <citation type="submission" date="2025-09" db="UniProtKB">
        <authorList>
            <consortium name="Ensembl"/>
        </authorList>
    </citation>
    <scope>IDENTIFICATION</scope>
</reference>
<evidence type="ECO:0000256" key="8">
    <source>
        <dbReference type="ARBA" id="ARBA00023027"/>
    </source>
</evidence>
<dbReference type="Pfam" id="PF01582">
    <property type="entry name" value="TIR"/>
    <property type="match status" value="1"/>
</dbReference>
<dbReference type="InterPro" id="IPR013783">
    <property type="entry name" value="Ig-like_fold"/>
</dbReference>
<evidence type="ECO:0000256" key="3">
    <source>
        <dbReference type="ARBA" id="ARBA00022692"/>
    </source>
</evidence>
<proteinExistence type="inferred from homology"/>
<keyword evidence="9 15" id="KW-0472">Membrane</keyword>
<keyword evidence="8" id="KW-0520">NAD</keyword>
<dbReference type="InterPro" id="IPR013151">
    <property type="entry name" value="Immunoglobulin_dom"/>
</dbReference>
<keyword evidence="7 15" id="KW-1133">Transmembrane helix</keyword>
<dbReference type="InterPro" id="IPR004074">
    <property type="entry name" value="IL-1_rcpt_I/II-typ"/>
</dbReference>
<evidence type="ECO:0000313" key="19">
    <source>
        <dbReference type="Proteomes" id="UP000694393"/>
    </source>
</evidence>
<feature type="domain" description="Ig-like" evidence="17">
    <location>
        <begin position="215"/>
        <end position="306"/>
    </location>
</feature>
<evidence type="ECO:0000259" key="16">
    <source>
        <dbReference type="PROSITE" id="PS50104"/>
    </source>
</evidence>
<evidence type="ECO:0000256" key="4">
    <source>
        <dbReference type="ARBA" id="ARBA00022729"/>
    </source>
</evidence>
<evidence type="ECO:0000256" key="12">
    <source>
        <dbReference type="ARBA" id="ARBA00023180"/>
    </source>
</evidence>
<dbReference type="GO" id="GO:0004909">
    <property type="term" value="F:interleukin-1, type I, activating receptor activity"/>
    <property type="evidence" value="ECO:0007669"/>
    <property type="project" value="InterPro"/>
</dbReference>
<keyword evidence="6" id="KW-0378">Hydrolase</keyword>
<keyword evidence="3 15" id="KW-0812">Transmembrane</keyword>
<dbReference type="PANTHER" id="PTHR11890:SF26">
    <property type="entry name" value="INTERLEUKIN-1 RECEPTOR TYPE 1"/>
    <property type="match status" value="1"/>
</dbReference>
<dbReference type="InterPro" id="IPR003599">
    <property type="entry name" value="Ig_sub"/>
</dbReference>
<evidence type="ECO:0000256" key="15">
    <source>
        <dbReference type="SAM" id="Phobius"/>
    </source>
</evidence>
<keyword evidence="19" id="KW-1185">Reference proteome</keyword>
<keyword evidence="12" id="KW-0325">Glycoprotein</keyword>
<dbReference type="AlphaFoldDB" id="A0A8C8SIV6"/>
<dbReference type="PANTHER" id="PTHR11890">
    <property type="entry name" value="INTERLEUKIN-1 RECEPTOR FAMILY MEMBER"/>
    <property type="match status" value="1"/>
</dbReference>
<dbReference type="GO" id="GO:0016020">
    <property type="term" value="C:membrane"/>
    <property type="evidence" value="ECO:0007669"/>
    <property type="project" value="UniProtKB-SubCell"/>
</dbReference>
<dbReference type="PRINTS" id="PR01537">
    <property type="entry name" value="INTRLKN1R1F"/>
</dbReference>
<name>A0A8C8SIV6_9SAUR</name>
<evidence type="ECO:0000256" key="9">
    <source>
        <dbReference type="ARBA" id="ARBA00023136"/>
    </source>
</evidence>
<dbReference type="SUPFAM" id="SSF52200">
    <property type="entry name" value="Toll/Interleukin receptor TIR domain"/>
    <property type="match status" value="1"/>
</dbReference>
<dbReference type="InterPro" id="IPR015621">
    <property type="entry name" value="IL-1_rcpt_fam"/>
</dbReference>
<dbReference type="GO" id="GO:0016787">
    <property type="term" value="F:hydrolase activity"/>
    <property type="evidence" value="ECO:0007669"/>
    <property type="project" value="UniProtKB-KW"/>
</dbReference>
<keyword evidence="4" id="KW-0732">Signal</keyword>
<dbReference type="PROSITE" id="PS50104">
    <property type="entry name" value="TIR"/>
    <property type="match status" value="1"/>
</dbReference>
<dbReference type="FunFam" id="2.60.40.10:FF:000188">
    <property type="entry name" value="Interleukin-1 receptor accessory protein-like 1"/>
    <property type="match status" value="1"/>
</dbReference>
<sequence length="535" mass="61647">MVHDVLRNQSLVSVLVGEPLAIECFLDKTLALQHMNYNLNWYKNGRKMSVTQVKHSRIHQHENMLWFIPATLEDSGSYACVVGNLTSCSKIHFSVLVFKNTAGLCFNVEFFYAQEIPASSNEKIVCPHLESFRDEKNTLPIHWYKECNLIENERFLTRNDDLIITGVNVNDSGHYLCKRTYRHMGKEYNISRNIYVTVLGKSWFYSLKKTEILYPRNNTIEAKLGSNVIVDCNVSSVKDNSIGISWRVNNTLVNFLFMGRVQEGIEDSFLDEYLFSTVRLNITEVKHEDYGRQFVCLAGEVAAYIALRQPVRNFQGYLIGGLLASVSVIAVVLLIYKFFKIDVVLWYRKFFSDGKIYDAYVLYPKISKIDCIYTLDCFVLQVLPEVLERQCGYNLFIRGRDDLPGKAVVSVVDEAIKQSRRLIIVLVPESSSCSLLEDISTQQLAVYNALIRDGIKVILIELDKIKDYTNMTESIRYIKQKHGALRWKGDFTRKSYSANTRFWKNVRYQMPPRHPTSSELHLLPTTLNTVQTTET</sequence>
<dbReference type="Proteomes" id="UP000694393">
    <property type="component" value="Unplaced"/>
</dbReference>
<dbReference type="InterPro" id="IPR036179">
    <property type="entry name" value="Ig-like_dom_sf"/>
</dbReference>
<dbReference type="PRINTS" id="PR01536">
    <property type="entry name" value="INTRLKN1R12F"/>
</dbReference>
<dbReference type="InterPro" id="IPR004076">
    <property type="entry name" value="IL-1_rcpt_I-typ"/>
</dbReference>
<dbReference type="GO" id="GO:0006954">
    <property type="term" value="P:inflammatory response"/>
    <property type="evidence" value="ECO:0007669"/>
    <property type="project" value="UniProtKB-KW"/>
</dbReference>
<dbReference type="GO" id="GO:0050727">
    <property type="term" value="P:regulation of inflammatory response"/>
    <property type="evidence" value="ECO:0007669"/>
    <property type="project" value="TreeGrafter"/>
</dbReference>
<organism evidence="18 19">
    <name type="scientific">Pelusios castaneus</name>
    <name type="common">West African mud turtle</name>
    <dbReference type="NCBI Taxonomy" id="367368"/>
    <lineage>
        <taxon>Eukaryota</taxon>
        <taxon>Metazoa</taxon>
        <taxon>Chordata</taxon>
        <taxon>Craniata</taxon>
        <taxon>Vertebrata</taxon>
        <taxon>Euteleostomi</taxon>
        <taxon>Archelosauria</taxon>
        <taxon>Testudinata</taxon>
        <taxon>Testudines</taxon>
        <taxon>Pleurodira</taxon>
        <taxon>Pelomedusidae</taxon>
        <taxon>Pelusios</taxon>
    </lineage>
</organism>
<evidence type="ECO:0008006" key="20">
    <source>
        <dbReference type="Google" id="ProtNLM"/>
    </source>
</evidence>
<dbReference type="InterPro" id="IPR035897">
    <property type="entry name" value="Toll_tir_struct_dom_sf"/>
</dbReference>
<accession>A0A8C8SIV6</accession>
<evidence type="ECO:0000256" key="5">
    <source>
        <dbReference type="ARBA" id="ARBA00022737"/>
    </source>
</evidence>
<evidence type="ECO:0000256" key="1">
    <source>
        <dbReference type="ARBA" id="ARBA00004479"/>
    </source>
</evidence>
<dbReference type="Gene3D" id="3.40.50.10140">
    <property type="entry name" value="Toll/interleukin-1 receptor homology (TIR) domain"/>
    <property type="match status" value="1"/>
</dbReference>
<comment type="subcellular location">
    <subcellularLocation>
        <location evidence="1">Membrane</location>
        <topology evidence="1">Single-pass type I membrane protein</topology>
    </subcellularLocation>
</comment>
<dbReference type="SUPFAM" id="SSF48726">
    <property type="entry name" value="Immunoglobulin"/>
    <property type="match status" value="3"/>
</dbReference>
<dbReference type="PRINTS" id="PR01538">
    <property type="entry name" value="INTRLEUKN1R1"/>
</dbReference>
<dbReference type="Pfam" id="PF00047">
    <property type="entry name" value="ig"/>
    <property type="match status" value="1"/>
</dbReference>
<keyword evidence="14" id="KW-0393">Immunoglobulin domain</keyword>
<evidence type="ECO:0000256" key="13">
    <source>
        <dbReference type="ARBA" id="ARBA00023198"/>
    </source>
</evidence>
<dbReference type="SMART" id="SM00409">
    <property type="entry name" value="IG"/>
    <property type="match status" value="3"/>
</dbReference>
<dbReference type="FunFam" id="3.40.50.10140:FF:000002">
    <property type="entry name" value="Interleukin 1 receptor accessory protein"/>
    <property type="match status" value="1"/>
</dbReference>
<feature type="transmembrane region" description="Helical" evidence="15">
    <location>
        <begin position="317"/>
        <end position="339"/>
    </location>
</feature>
<keyword evidence="13" id="KW-0395">Inflammatory response</keyword>
<evidence type="ECO:0000256" key="10">
    <source>
        <dbReference type="ARBA" id="ARBA00023157"/>
    </source>
</evidence>
<keyword evidence="11" id="KW-0675">Receptor</keyword>
<keyword evidence="5" id="KW-0677">Repeat</keyword>
<reference evidence="18" key="1">
    <citation type="submission" date="2025-08" db="UniProtKB">
        <authorList>
            <consortium name="Ensembl"/>
        </authorList>
    </citation>
    <scope>IDENTIFICATION</scope>
</reference>
<evidence type="ECO:0000256" key="14">
    <source>
        <dbReference type="ARBA" id="ARBA00023319"/>
    </source>
</evidence>